<evidence type="ECO:0000259" key="3">
    <source>
        <dbReference type="Pfam" id="PF17782"/>
    </source>
</evidence>
<dbReference type="SUPFAM" id="SSF102405">
    <property type="entry name" value="MCP/YpsA-like"/>
    <property type="match status" value="1"/>
</dbReference>
<dbReference type="RefSeq" id="WP_168033287.1">
    <property type="nucleotide sequence ID" value="NZ_JAAVNE010000032.1"/>
</dbReference>
<name>A0ABX1E7S0_9PROT</name>
<feature type="domain" description="DprA winged helix" evidence="3">
    <location>
        <begin position="302"/>
        <end position="360"/>
    </location>
</feature>
<dbReference type="PANTHER" id="PTHR43022:SF1">
    <property type="entry name" value="PROTEIN SMF"/>
    <property type="match status" value="1"/>
</dbReference>
<evidence type="ECO:0000313" key="4">
    <source>
        <dbReference type="EMBL" id="NKC32790.1"/>
    </source>
</evidence>
<dbReference type="Pfam" id="PF21102">
    <property type="entry name" value="DprA_N"/>
    <property type="match status" value="1"/>
</dbReference>
<dbReference type="Pfam" id="PF02481">
    <property type="entry name" value="DNA_processg_A"/>
    <property type="match status" value="1"/>
</dbReference>
<keyword evidence="5" id="KW-1185">Reference proteome</keyword>
<reference evidence="4 5" key="1">
    <citation type="submission" date="2020-03" db="EMBL/GenBank/DDBJ databases">
        <title>Roseomonas selenitidurans sp. nov. isolated from urban soil.</title>
        <authorList>
            <person name="Liu H."/>
        </authorList>
    </citation>
    <scope>NUCLEOTIDE SEQUENCE [LARGE SCALE GENOMIC DNA]</scope>
    <source>
        <strain evidence="4 5">BU-1</strain>
    </source>
</reference>
<dbReference type="Gene3D" id="3.40.50.450">
    <property type="match status" value="1"/>
</dbReference>
<organism evidence="4 5">
    <name type="scientific">Falsiroseomonas selenitidurans</name>
    <dbReference type="NCBI Taxonomy" id="2716335"/>
    <lineage>
        <taxon>Bacteria</taxon>
        <taxon>Pseudomonadati</taxon>
        <taxon>Pseudomonadota</taxon>
        <taxon>Alphaproteobacteria</taxon>
        <taxon>Acetobacterales</taxon>
        <taxon>Roseomonadaceae</taxon>
        <taxon>Falsiroseomonas</taxon>
    </lineage>
</organism>
<dbReference type="PANTHER" id="PTHR43022">
    <property type="entry name" value="PROTEIN SMF"/>
    <property type="match status" value="1"/>
</dbReference>
<feature type="domain" description="Smf/DprA SLOG" evidence="2">
    <location>
        <begin position="71"/>
        <end position="279"/>
    </location>
</feature>
<dbReference type="InterPro" id="IPR003488">
    <property type="entry name" value="DprA"/>
</dbReference>
<dbReference type="Proteomes" id="UP000787635">
    <property type="component" value="Unassembled WGS sequence"/>
</dbReference>
<dbReference type="Pfam" id="PF17782">
    <property type="entry name" value="WHD_DprA"/>
    <property type="match status" value="1"/>
</dbReference>
<gene>
    <name evidence="4" type="primary">dprA</name>
    <name evidence="4" type="ORF">HEQ75_18135</name>
</gene>
<evidence type="ECO:0000313" key="5">
    <source>
        <dbReference type="Proteomes" id="UP000787635"/>
    </source>
</evidence>
<dbReference type="NCBIfam" id="TIGR00732">
    <property type="entry name" value="dprA"/>
    <property type="match status" value="1"/>
</dbReference>
<dbReference type="InterPro" id="IPR041614">
    <property type="entry name" value="DprA_WH"/>
</dbReference>
<comment type="caution">
    <text evidence="4">The sequence shown here is derived from an EMBL/GenBank/DDBJ whole genome shotgun (WGS) entry which is preliminary data.</text>
</comment>
<dbReference type="InterPro" id="IPR057666">
    <property type="entry name" value="DrpA_SLOG"/>
</dbReference>
<evidence type="ECO:0000259" key="2">
    <source>
        <dbReference type="Pfam" id="PF02481"/>
    </source>
</evidence>
<dbReference type="InterPro" id="IPR036388">
    <property type="entry name" value="WH-like_DNA-bd_sf"/>
</dbReference>
<evidence type="ECO:0000256" key="1">
    <source>
        <dbReference type="ARBA" id="ARBA00006525"/>
    </source>
</evidence>
<comment type="similarity">
    <text evidence="1">Belongs to the DprA/Smf family.</text>
</comment>
<dbReference type="EMBL" id="JAAVNE010000032">
    <property type="protein sequence ID" value="NKC32790.1"/>
    <property type="molecule type" value="Genomic_DNA"/>
</dbReference>
<accession>A0ABX1E7S0</accession>
<sequence>MNDALARLRLSRTEGIGPATFRRLLARHGTARAALAALPAHAARSGRSFAAPPEAVAEREMAAVARMGGSFLFLDDPLYPPLLALLEDAPPALAVLGDPSVLKRRQVGVVGARAASAGGRRVAEELAAGLCAGGIAVTSGLARGIDAAAHLGALGAGGRTVAVVAGGLDQPYPPEHAALQARIAQEGGVVVAEAPLGTAPLARHFPRRNRIVAGLVLGLVVVEAALRSGSLITARLALEAGRELFAVPGSPLDPRARGGNDLIRQGAHLVETAEDVFASLPAQPLDLPLFNLRERRDLPAEPLPEAESPSESTAQLLELIGTTPVAVDDLVRRCHLSAPSVQALLLDLELSGLVETLPGNRVVRSSG</sequence>
<dbReference type="Gene3D" id="1.10.10.10">
    <property type="entry name" value="Winged helix-like DNA-binding domain superfamily/Winged helix DNA-binding domain"/>
    <property type="match status" value="1"/>
</dbReference>
<protein>
    <submittedName>
        <fullName evidence="4">DNA-protecting protein DprA</fullName>
    </submittedName>
</protein>
<proteinExistence type="inferred from homology"/>